<proteinExistence type="predicted"/>
<reference evidence="1 2" key="1">
    <citation type="submission" date="2020-11" db="EMBL/GenBank/DDBJ databases">
        <authorList>
            <person name="Lassalle F."/>
        </authorList>
    </citation>
    <scope>NUCLEOTIDE SEQUENCE [LARGE SCALE GENOMIC DNA]</scope>
    <source>
        <strain evidence="1 2">JC140</strain>
    </source>
</reference>
<protein>
    <submittedName>
        <fullName evidence="1">Methyl-accepting chemotaxis protein</fullName>
    </submittedName>
</protein>
<keyword evidence="2" id="KW-1185">Reference proteome</keyword>
<evidence type="ECO:0000313" key="1">
    <source>
        <dbReference type="EMBL" id="CAD7028259.1"/>
    </source>
</evidence>
<evidence type="ECO:0000313" key="2">
    <source>
        <dbReference type="Proteomes" id="UP000606921"/>
    </source>
</evidence>
<dbReference type="Proteomes" id="UP000606921">
    <property type="component" value="Unassembled WGS sequence"/>
</dbReference>
<organism evidence="1 2">
    <name type="scientific">Pseudorhizobium endolithicum</name>
    <dbReference type="NCBI Taxonomy" id="1191678"/>
    <lineage>
        <taxon>Bacteria</taxon>
        <taxon>Pseudomonadati</taxon>
        <taxon>Pseudomonadota</taxon>
        <taxon>Alphaproteobacteria</taxon>
        <taxon>Hyphomicrobiales</taxon>
        <taxon>Rhizobiaceae</taxon>
        <taxon>Rhizobium/Agrobacterium group</taxon>
        <taxon>Pseudorhizobium</taxon>
    </lineage>
</organism>
<dbReference type="EMBL" id="CABFWF030000006">
    <property type="protein sequence ID" value="CAD7028259.1"/>
    <property type="molecule type" value="Genomic_DNA"/>
</dbReference>
<name>A0ABN7JFI2_9HYPH</name>
<accession>A0ABN7JFI2</accession>
<sequence>MVEEANAAGATLANEASRLRGLIGQFQLGASASYQPAPQRSSAPVTKAVAKAGARSAPVASPARSMMGKIANAFSAKGSAAVALSNDSWEEF</sequence>
<comment type="caution">
    <text evidence="1">The sequence shown here is derived from an EMBL/GenBank/DDBJ whole genome shotgun (WGS) entry which is preliminary data.</text>
</comment>
<gene>
    <name evidence="1" type="ORF">REJC140_02604</name>
</gene>